<name>A0A6C0G7Q0_9BACL</name>
<sequence>MAAAMLCLLLMTGCWSRRELNELLIVIGVGIDWSDGEYLVSFQVVNPGEISSQQKGGQRPPVTLYQGRGKTVFEAARSMTAEAPRKVYMGHLQLYIFSEELARRGVNDIIDNMLRDNELRLDFNLIVAKNTSAQTMMELYTPLEKLPSNNMYLSLQTSGKTWAPSAPVTLDEALAKLSADGDELALTGIELIGTPRMGRSRRNVEAYLPPSRFRYTGIAAFKDDRLVGWLNEKESKGYTDITNRLESSSIELACDEKKNYMGIEVTSAHTHLSVDMKGGKPTAAIHSNVEANIVDRPCTNVDLTDPATIERLEKRAERQLRSNEEAAVKKAQQFKTDILGFGSQLGKEHPQAWKKIKDKWNDVYFPELDVRYDIKLNIRKTGTTGNTTLKPTIGKGG</sequence>
<evidence type="ECO:0000256" key="7">
    <source>
        <dbReference type="ARBA" id="ARBA00023288"/>
    </source>
</evidence>
<dbReference type="InterPro" id="IPR038501">
    <property type="entry name" value="Spore_GerAC_C_sf"/>
</dbReference>
<keyword evidence="5" id="KW-0472">Membrane</keyword>
<dbReference type="Pfam" id="PF05504">
    <property type="entry name" value="Spore_GerAC"/>
    <property type="match status" value="1"/>
</dbReference>
<dbReference type="KEGG" id="plyc:GXP70_06850"/>
<evidence type="ECO:0000256" key="1">
    <source>
        <dbReference type="ARBA" id="ARBA00004635"/>
    </source>
</evidence>
<comment type="similarity">
    <text evidence="2">Belongs to the GerABKC lipoprotein family.</text>
</comment>
<dbReference type="AlphaFoldDB" id="A0A6C0G7Q0"/>
<dbReference type="EMBL" id="CP048209">
    <property type="protein sequence ID" value="QHT63778.1"/>
    <property type="molecule type" value="Genomic_DNA"/>
</dbReference>
<keyword evidence="11" id="KW-1185">Reference proteome</keyword>
<dbReference type="InterPro" id="IPR046953">
    <property type="entry name" value="Spore_GerAC-like_C"/>
</dbReference>
<evidence type="ECO:0000256" key="2">
    <source>
        <dbReference type="ARBA" id="ARBA00007886"/>
    </source>
</evidence>
<gene>
    <name evidence="10" type="ORF">GXP70_06850</name>
</gene>
<dbReference type="Gene3D" id="6.20.190.10">
    <property type="entry name" value="Nutrient germinant receptor protein C, domain 1"/>
    <property type="match status" value="1"/>
</dbReference>
<keyword evidence="7" id="KW-0449">Lipoprotein</keyword>
<proteinExistence type="inferred from homology"/>
<evidence type="ECO:0000256" key="5">
    <source>
        <dbReference type="ARBA" id="ARBA00023136"/>
    </source>
</evidence>
<dbReference type="InterPro" id="IPR008844">
    <property type="entry name" value="Spore_GerAC-like"/>
</dbReference>
<evidence type="ECO:0000256" key="6">
    <source>
        <dbReference type="ARBA" id="ARBA00023139"/>
    </source>
</evidence>
<dbReference type="PANTHER" id="PTHR35789:SF1">
    <property type="entry name" value="SPORE GERMINATION PROTEIN B3"/>
    <property type="match status" value="1"/>
</dbReference>
<evidence type="ECO:0000256" key="4">
    <source>
        <dbReference type="ARBA" id="ARBA00022729"/>
    </source>
</evidence>
<accession>A0A6C0G7Q0</accession>
<dbReference type="Proteomes" id="UP000476064">
    <property type="component" value="Chromosome"/>
</dbReference>
<organism evidence="10 11">
    <name type="scientific">Paenibacillus lycopersici</name>
    <dbReference type="NCBI Taxonomy" id="2704462"/>
    <lineage>
        <taxon>Bacteria</taxon>
        <taxon>Bacillati</taxon>
        <taxon>Bacillota</taxon>
        <taxon>Bacilli</taxon>
        <taxon>Bacillales</taxon>
        <taxon>Paenibacillaceae</taxon>
        <taxon>Paenibacillus</taxon>
    </lineage>
</organism>
<evidence type="ECO:0000259" key="9">
    <source>
        <dbReference type="Pfam" id="PF25198"/>
    </source>
</evidence>
<dbReference type="GO" id="GO:0009847">
    <property type="term" value="P:spore germination"/>
    <property type="evidence" value="ECO:0007669"/>
    <property type="project" value="InterPro"/>
</dbReference>
<evidence type="ECO:0000313" key="11">
    <source>
        <dbReference type="Proteomes" id="UP000476064"/>
    </source>
</evidence>
<evidence type="ECO:0000313" key="10">
    <source>
        <dbReference type="EMBL" id="QHT63778.1"/>
    </source>
</evidence>
<reference evidence="10 11" key="1">
    <citation type="submission" date="2020-01" db="EMBL/GenBank/DDBJ databases">
        <title>Paenibacillus sp. nov., isolated from tomato rhizosphere.</title>
        <authorList>
            <person name="Weon H.-Y."/>
            <person name="Lee S.A."/>
        </authorList>
    </citation>
    <scope>NUCLEOTIDE SEQUENCE [LARGE SCALE GENOMIC DNA]</scope>
    <source>
        <strain evidence="10 11">12200R-189</strain>
    </source>
</reference>
<protein>
    <submittedName>
        <fullName evidence="10">Ger(X)C family spore germination protein</fullName>
    </submittedName>
</protein>
<dbReference type="InterPro" id="IPR057336">
    <property type="entry name" value="GerAC_N"/>
</dbReference>
<dbReference type="PANTHER" id="PTHR35789">
    <property type="entry name" value="SPORE GERMINATION PROTEIN B3"/>
    <property type="match status" value="1"/>
</dbReference>
<keyword evidence="4" id="KW-0732">Signal</keyword>
<dbReference type="Pfam" id="PF25198">
    <property type="entry name" value="Spore_GerAC_N"/>
    <property type="match status" value="1"/>
</dbReference>
<evidence type="ECO:0000256" key="3">
    <source>
        <dbReference type="ARBA" id="ARBA00022544"/>
    </source>
</evidence>
<feature type="domain" description="Spore germination protein N-terminal" evidence="9">
    <location>
        <begin position="17"/>
        <end position="190"/>
    </location>
</feature>
<dbReference type="Gene3D" id="3.30.300.210">
    <property type="entry name" value="Nutrient germinant receptor protein C, domain 3"/>
    <property type="match status" value="1"/>
</dbReference>
<evidence type="ECO:0000259" key="8">
    <source>
        <dbReference type="Pfam" id="PF05504"/>
    </source>
</evidence>
<feature type="domain" description="Spore germination GerAC-like C-terminal" evidence="8">
    <location>
        <begin position="216"/>
        <end position="382"/>
    </location>
</feature>
<comment type="subcellular location">
    <subcellularLocation>
        <location evidence="1">Membrane</location>
        <topology evidence="1">Lipid-anchor</topology>
    </subcellularLocation>
</comment>
<keyword evidence="6" id="KW-0564">Palmitate</keyword>
<dbReference type="NCBIfam" id="TIGR02887">
    <property type="entry name" value="spore_ger_x_C"/>
    <property type="match status" value="1"/>
</dbReference>
<dbReference type="GO" id="GO:0016020">
    <property type="term" value="C:membrane"/>
    <property type="evidence" value="ECO:0007669"/>
    <property type="project" value="UniProtKB-SubCell"/>
</dbReference>
<keyword evidence="3" id="KW-0309">Germination</keyword>